<dbReference type="GO" id="GO:0004525">
    <property type="term" value="F:ribonuclease III activity"/>
    <property type="evidence" value="ECO:0007669"/>
    <property type="project" value="UniProtKB-UniRule"/>
</dbReference>
<organism evidence="15 16">
    <name type="scientific">Alloscardovia macacae</name>
    <dbReference type="NCBI Taxonomy" id="1160091"/>
    <lineage>
        <taxon>Bacteria</taxon>
        <taxon>Bacillati</taxon>
        <taxon>Actinomycetota</taxon>
        <taxon>Actinomycetes</taxon>
        <taxon>Bifidobacteriales</taxon>
        <taxon>Bifidobacteriaceae</taxon>
        <taxon>Alloscardovia</taxon>
    </lineage>
</organism>
<dbReference type="GO" id="GO:0008033">
    <property type="term" value="P:tRNA processing"/>
    <property type="evidence" value="ECO:0007669"/>
    <property type="project" value="UniProtKB-KW"/>
</dbReference>
<dbReference type="GO" id="GO:0005737">
    <property type="term" value="C:cytoplasm"/>
    <property type="evidence" value="ECO:0007669"/>
    <property type="project" value="UniProtKB-SubCell"/>
</dbReference>
<keyword evidence="9 12" id="KW-0460">Magnesium</keyword>
<evidence type="ECO:0000256" key="9">
    <source>
        <dbReference type="ARBA" id="ARBA00022842"/>
    </source>
</evidence>
<dbReference type="FunFam" id="1.10.1520.10:FF:000001">
    <property type="entry name" value="Ribonuclease 3"/>
    <property type="match status" value="1"/>
</dbReference>
<dbReference type="GO" id="GO:0006397">
    <property type="term" value="P:mRNA processing"/>
    <property type="evidence" value="ECO:0007669"/>
    <property type="project" value="UniProtKB-UniRule"/>
</dbReference>
<feature type="region of interest" description="Disordered" evidence="13">
    <location>
        <begin position="260"/>
        <end position="309"/>
    </location>
</feature>
<feature type="active site" evidence="12">
    <location>
        <position position="138"/>
    </location>
</feature>
<sequence length="309" mass="33958">MHLPRMKRMSKNHPTPRPNDHAAALFEKLGSELTPEHLVEALTHRSFTHEHSGAPSYERLEFLGDAVLELVVTETLYANHPHFSEGQMAKIRAKAVSEECLAPIARDYLHVGPMILLGHGEYDDGGNNKDSILCDIFESLVGAVFIEHGIEAARATVHRLIDETLEKVTHEGPALDWKTSLAKIAHELGINELTYRMEVGGPDYAQVFTAYAQLEPNAASEALGVDATQPLGSGQSSTKRKAQLLAAEVAWNTLHALQTAQTQADHTDHTEQAAQTDENATHEKRPRCGQLAAQNRIADTDARVTAHIR</sequence>
<keyword evidence="6 12" id="KW-0479">Metal-binding</keyword>
<dbReference type="InterPro" id="IPR000999">
    <property type="entry name" value="RNase_III_dom"/>
</dbReference>
<dbReference type="GO" id="GO:0006364">
    <property type="term" value="P:rRNA processing"/>
    <property type="evidence" value="ECO:0007669"/>
    <property type="project" value="UniProtKB-UniRule"/>
</dbReference>
<dbReference type="SMART" id="SM00358">
    <property type="entry name" value="DSRM"/>
    <property type="match status" value="1"/>
</dbReference>
<feature type="binding site" evidence="12">
    <location>
        <position position="135"/>
    </location>
    <ligand>
        <name>Mg(2+)</name>
        <dbReference type="ChEBI" id="CHEBI:18420"/>
    </ligand>
</feature>
<proteinExistence type="inferred from homology"/>
<keyword evidence="4 12" id="KW-0507">mRNA processing</keyword>
<dbReference type="SUPFAM" id="SSF54768">
    <property type="entry name" value="dsRNA-binding domain-like"/>
    <property type="match status" value="1"/>
</dbReference>
<feature type="binding site" evidence="12">
    <location>
        <position position="138"/>
    </location>
    <ligand>
        <name>Mg(2+)</name>
        <dbReference type="ChEBI" id="CHEBI:18420"/>
    </ligand>
</feature>
<dbReference type="CDD" id="cd00593">
    <property type="entry name" value="RIBOc"/>
    <property type="match status" value="1"/>
</dbReference>
<feature type="active site" evidence="12">
    <location>
        <position position="65"/>
    </location>
</feature>
<dbReference type="PROSITE" id="PS50142">
    <property type="entry name" value="RNASE_3_2"/>
    <property type="match status" value="1"/>
</dbReference>
<dbReference type="PANTHER" id="PTHR14950:SF37">
    <property type="entry name" value="ENDORIBONUCLEASE DICER"/>
    <property type="match status" value="1"/>
</dbReference>
<dbReference type="InterPro" id="IPR036389">
    <property type="entry name" value="RNase_III_sf"/>
</dbReference>
<comment type="caution">
    <text evidence="15">The sequence shown here is derived from an EMBL/GenBank/DDBJ whole genome shotgun (WGS) entry which is preliminary data.</text>
</comment>
<protein>
    <recommendedName>
        <fullName evidence="12">Ribonuclease 3</fullName>
        <ecNumber evidence="12">3.1.26.3</ecNumber>
    </recommendedName>
    <alternativeName>
        <fullName evidence="12">Ribonuclease III</fullName>
        <shortName evidence="12">RNase III</shortName>
    </alternativeName>
</protein>
<dbReference type="AlphaFoldDB" id="A0A261F7H7"/>
<name>A0A261F7H7_9BIFI</name>
<reference evidence="15 16" key="1">
    <citation type="journal article" date="2017" name="BMC Genomics">
        <title>Comparative genomic and phylogenomic analyses of the Bifidobacteriaceae family.</title>
        <authorList>
            <person name="Lugli G.A."/>
            <person name="Milani C."/>
            <person name="Turroni F."/>
            <person name="Duranti S."/>
            <person name="Mancabelli L."/>
            <person name="Mangifesta M."/>
            <person name="Ferrario C."/>
            <person name="Modesto M."/>
            <person name="Mattarelli P."/>
            <person name="Jiri K."/>
            <person name="van Sinderen D."/>
            <person name="Ventura M."/>
        </authorList>
    </citation>
    <scope>NUCLEOTIDE SEQUENCE [LARGE SCALE GENOMIC DNA]</scope>
    <source>
        <strain evidence="15 16">DSM 24762</strain>
    </source>
</reference>
<evidence type="ECO:0000313" key="16">
    <source>
        <dbReference type="Proteomes" id="UP000243657"/>
    </source>
</evidence>
<feature type="binding site" evidence="12">
    <location>
        <position position="61"/>
    </location>
    <ligand>
        <name>Mg(2+)</name>
        <dbReference type="ChEBI" id="CHEBI:18420"/>
    </ligand>
</feature>
<comment type="similarity">
    <text evidence="2">Belongs to the ribonuclease III family.</text>
</comment>
<keyword evidence="10" id="KW-0694">RNA-binding</keyword>
<keyword evidence="12" id="KW-0963">Cytoplasm</keyword>
<dbReference type="Gene3D" id="1.10.1520.10">
    <property type="entry name" value="Ribonuclease III domain"/>
    <property type="match status" value="1"/>
</dbReference>
<dbReference type="InterPro" id="IPR011907">
    <property type="entry name" value="RNase_III"/>
</dbReference>
<dbReference type="SUPFAM" id="SSF69065">
    <property type="entry name" value="RNase III domain-like"/>
    <property type="match status" value="1"/>
</dbReference>
<evidence type="ECO:0000256" key="11">
    <source>
        <dbReference type="ARBA" id="ARBA00049596"/>
    </source>
</evidence>
<dbReference type="PANTHER" id="PTHR14950">
    <property type="entry name" value="DICER-RELATED"/>
    <property type="match status" value="1"/>
</dbReference>
<evidence type="ECO:0000256" key="4">
    <source>
        <dbReference type="ARBA" id="ARBA00022664"/>
    </source>
</evidence>
<dbReference type="PROSITE" id="PS00517">
    <property type="entry name" value="RNASE_3_1"/>
    <property type="match status" value="1"/>
</dbReference>
<comment type="catalytic activity">
    <reaction evidence="1 12">
        <text>Endonucleolytic cleavage to 5'-phosphomonoester.</text>
        <dbReference type="EC" id="3.1.26.3"/>
    </reaction>
</comment>
<dbReference type="Pfam" id="PF14622">
    <property type="entry name" value="Ribonucleas_3_3"/>
    <property type="match status" value="1"/>
</dbReference>
<keyword evidence="7 12" id="KW-0255">Endonuclease</keyword>
<evidence type="ECO:0000256" key="10">
    <source>
        <dbReference type="ARBA" id="ARBA00022884"/>
    </source>
</evidence>
<evidence type="ECO:0000256" key="8">
    <source>
        <dbReference type="ARBA" id="ARBA00022801"/>
    </source>
</evidence>
<evidence type="ECO:0000256" key="2">
    <source>
        <dbReference type="ARBA" id="ARBA00010183"/>
    </source>
</evidence>
<dbReference type="EMBL" id="MWWT01000001">
    <property type="protein sequence ID" value="OZG54983.1"/>
    <property type="molecule type" value="Genomic_DNA"/>
</dbReference>
<comment type="subunit">
    <text evidence="12">Homodimer.</text>
</comment>
<feature type="compositionally biased region" description="Basic and acidic residues" evidence="13">
    <location>
        <begin position="298"/>
        <end position="309"/>
    </location>
</feature>
<dbReference type="GO" id="GO:0046872">
    <property type="term" value="F:metal ion binding"/>
    <property type="evidence" value="ECO:0007669"/>
    <property type="project" value="UniProtKB-KW"/>
</dbReference>
<dbReference type="GO" id="GO:0003723">
    <property type="term" value="F:RNA binding"/>
    <property type="evidence" value="ECO:0007669"/>
    <property type="project" value="UniProtKB-KW"/>
</dbReference>
<dbReference type="Proteomes" id="UP000243657">
    <property type="component" value="Unassembled WGS sequence"/>
</dbReference>
<dbReference type="Pfam" id="PF00035">
    <property type="entry name" value="dsrm"/>
    <property type="match status" value="1"/>
</dbReference>
<evidence type="ECO:0000256" key="13">
    <source>
        <dbReference type="SAM" id="MobiDB-lite"/>
    </source>
</evidence>
<accession>A0A261F7H7</accession>
<keyword evidence="5 12" id="KW-0540">Nuclease</keyword>
<dbReference type="SMART" id="SM00535">
    <property type="entry name" value="RIBOc"/>
    <property type="match status" value="1"/>
</dbReference>
<comment type="cofactor">
    <cofactor evidence="12">
        <name>Mg(2+)</name>
        <dbReference type="ChEBI" id="CHEBI:18420"/>
    </cofactor>
</comment>
<keyword evidence="12" id="KW-0819">tRNA processing</keyword>
<evidence type="ECO:0000259" key="14">
    <source>
        <dbReference type="PROSITE" id="PS50142"/>
    </source>
</evidence>
<evidence type="ECO:0000256" key="5">
    <source>
        <dbReference type="ARBA" id="ARBA00022722"/>
    </source>
</evidence>
<evidence type="ECO:0000256" key="7">
    <source>
        <dbReference type="ARBA" id="ARBA00022759"/>
    </source>
</evidence>
<evidence type="ECO:0000313" key="15">
    <source>
        <dbReference type="EMBL" id="OZG54983.1"/>
    </source>
</evidence>
<comment type="function">
    <text evidence="11 12">Digests double-stranded RNA. Involved in the processing of primary rRNA transcript to yield the immediate precursors to the large and small rRNAs (23S and 16S). Processes some mRNAs, and tRNAs when they are encoded in the rRNA operon. Processes pre-crRNA and tracrRNA of type II CRISPR loci if present in the organism.</text>
</comment>
<keyword evidence="3 12" id="KW-0698">rRNA processing</keyword>
<dbReference type="InterPro" id="IPR014720">
    <property type="entry name" value="dsRBD_dom"/>
</dbReference>
<dbReference type="EC" id="3.1.26.3" evidence="12"/>
<dbReference type="Gene3D" id="3.30.160.20">
    <property type="match status" value="1"/>
</dbReference>
<gene>
    <name evidence="12" type="primary">rnc</name>
    <name evidence="15" type="ORF">ALMA_0308</name>
</gene>
<keyword evidence="16" id="KW-1185">Reference proteome</keyword>
<feature type="compositionally biased region" description="Basic residues" evidence="13">
    <location>
        <begin position="1"/>
        <end position="11"/>
    </location>
</feature>
<evidence type="ECO:0000256" key="12">
    <source>
        <dbReference type="HAMAP-Rule" id="MF_00104"/>
    </source>
</evidence>
<evidence type="ECO:0000256" key="1">
    <source>
        <dbReference type="ARBA" id="ARBA00000109"/>
    </source>
</evidence>
<evidence type="ECO:0000256" key="6">
    <source>
        <dbReference type="ARBA" id="ARBA00022723"/>
    </source>
</evidence>
<keyword evidence="8 12" id="KW-0378">Hydrolase</keyword>
<feature type="region of interest" description="Disordered" evidence="13">
    <location>
        <begin position="1"/>
        <end position="21"/>
    </location>
</feature>
<evidence type="ECO:0000256" key="3">
    <source>
        <dbReference type="ARBA" id="ARBA00022552"/>
    </source>
</evidence>
<dbReference type="NCBIfam" id="TIGR02191">
    <property type="entry name" value="RNaseIII"/>
    <property type="match status" value="1"/>
</dbReference>
<comment type="subcellular location">
    <subcellularLocation>
        <location evidence="12">Cytoplasm</location>
    </subcellularLocation>
</comment>
<dbReference type="HAMAP" id="MF_00104">
    <property type="entry name" value="RNase_III"/>
    <property type="match status" value="1"/>
</dbReference>
<feature type="domain" description="RNase III" evidence="14">
    <location>
        <begin position="22"/>
        <end position="149"/>
    </location>
</feature>